<keyword evidence="1" id="KW-0732">Signal</keyword>
<evidence type="ECO:0000256" key="1">
    <source>
        <dbReference type="SAM" id="SignalP"/>
    </source>
</evidence>
<feature type="chain" id="PRO_5035452786" evidence="1">
    <location>
        <begin position="16"/>
        <end position="148"/>
    </location>
</feature>
<comment type="caution">
    <text evidence="2">The sequence shown here is derived from an EMBL/GenBank/DDBJ whole genome shotgun (WGS) entry which is preliminary data.</text>
</comment>
<organism evidence="2 3">
    <name type="scientific">Stachybotrys elegans</name>
    <dbReference type="NCBI Taxonomy" id="80388"/>
    <lineage>
        <taxon>Eukaryota</taxon>
        <taxon>Fungi</taxon>
        <taxon>Dikarya</taxon>
        <taxon>Ascomycota</taxon>
        <taxon>Pezizomycotina</taxon>
        <taxon>Sordariomycetes</taxon>
        <taxon>Hypocreomycetidae</taxon>
        <taxon>Hypocreales</taxon>
        <taxon>Stachybotryaceae</taxon>
        <taxon>Stachybotrys</taxon>
    </lineage>
</organism>
<accession>A0A8K0SGZ7</accession>
<sequence>MKFFYISALIGLVSGLVIESPHEDLEVRAATGCTTASCLDYINTLMPRLAREDAELCTQYPSYYIRYDKSTGNTIGCCQDASVIQKGCQAYVCQEVYGVRDKSTNCPTGPCANPNYNCRGRNSLCCQTSSAKRCGTATKDGITYAKCV</sequence>
<dbReference type="AlphaFoldDB" id="A0A8K0SGZ7"/>
<proteinExistence type="predicted"/>
<gene>
    <name evidence="2" type="ORF">B0I35DRAFT_413817</name>
</gene>
<keyword evidence="3" id="KW-1185">Reference proteome</keyword>
<name>A0A8K0SGZ7_9HYPO</name>
<dbReference type="Proteomes" id="UP000813444">
    <property type="component" value="Unassembled WGS sequence"/>
</dbReference>
<protein>
    <submittedName>
        <fullName evidence="2">Uncharacterized protein</fullName>
    </submittedName>
</protein>
<evidence type="ECO:0000313" key="3">
    <source>
        <dbReference type="Proteomes" id="UP000813444"/>
    </source>
</evidence>
<reference evidence="2" key="1">
    <citation type="journal article" date="2021" name="Nat. Commun.">
        <title>Genetic determinants of endophytism in the Arabidopsis root mycobiome.</title>
        <authorList>
            <person name="Mesny F."/>
            <person name="Miyauchi S."/>
            <person name="Thiergart T."/>
            <person name="Pickel B."/>
            <person name="Atanasova L."/>
            <person name="Karlsson M."/>
            <person name="Huettel B."/>
            <person name="Barry K.W."/>
            <person name="Haridas S."/>
            <person name="Chen C."/>
            <person name="Bauer D."/>
            <person name="Andreopoulos W."/>
            <person name="Pangilinan J."/>
            <person name="LaButti K."/>
            <person name="Riley R."/>
            <person name="Lipzen A."/>
            <person name="Clum A."/>
            <person name="Drula E."/>
            <person name="Henrissat B."/>
            <person name="Kohler A."/>
            <person name="Grigoriev I.V."/>
            <person name="Martin F.M."/>
            <person name="Hacquard S."/>
        </authorList>
    </citation>
    <scope>NUCLEOTIDE SEQUENCE</scope>
    <source>
        <strain evidence="2">MPI-CAGE-CH-0235</strain>
    </source>
</reference>
<evidence type="ECO:0000313" key="2">
    <source>
        <dbReference type="EMBL" id="KAH7306042.1"/>
    </source>
</evidence>
<dbReference type="EMBL" id="JAGPNK010000017">
    <property type="protein sequence ID" value="KAH7306042.1"/>
    <property type="molecule type" value="Genomic_DNA"/>
</dbReference>
<feature type="signal peptide" evidence="1">
    <location>
        <begin position="1"/>
        <end position="15"/>
    </location>
</feature>